<keyword evidence="2" id="KW-1185">Reference proteome</keyword>
<dbReference type="Pfam" id="PF04655">
    <property type="entry name" value="APH_6_hur"/>
    <property type="match status" value="1"/>
</dbReference>
<evidence type="ECO:0000313" key="1">
    <source>
        <dbReference type="EMBL" id="GAX53542.1"/>
    </source>
</evidence>
<gene>
    <name evidence="1" type="ORF">SO3561_05070</name>
</gene>
<dbReference type="GO" id="GO:0016773">
    <property type="term" value="F:phosphotransferase activity, alcohol group as acceptor"/>
    <property type="evidence" value="ECO:0007669"/>
    <property type="project" value="InterPro"/>
</dbReference>
<accession>A0A250VHL0</accession>
<keyword evidence="1" id="KW-0808">Transferase</keyword>
<comment type="caution">
    <text evidence="1">The sequence shown here is derived from an EMBL/GenBank/DDBJ whole genome shotgun (WGS) entry which is preliminary data.</text>
</comment>
<sequence>MIDVPVGLAASQAKYNGAAGRAFVAGLPARAAHFLERWELRLDGPSMHGVTALVLPVLRADGTPAVLKLQLLDEESAGEPAALRVWDGGAAVRLLVHDEATCTLLLERLDHTRRLTHLPDTREAALVVARLLARLTAVPAPEGMRRLGDIAEAMLERVPGALKLIADPAERRLVEDCAAAVREVATEPGDRLLHWDLHYDNVLQDLRDLQDLQDIQDPDGLQDGDARSVGRGPWVAIDPKPLAGDPGFDLCPALGNRFEPAEIRWRFDAMTDVMGLDRERARAWTLGRVLQNTLWDIEDGRPLEAVQLEIARRLRGAPRGA</sequence>
<dbReference type="Proteomes" id="UP000217446">
    <property type="component" value="Unassembled WGS sequence"/>
</dbReference>
<dbReference type="SUPFAM" id="SSF56112">
    <property type="entry name" value="Protein kinase-like (PK-like)"/>
    <property type="match status" value="1"/>
</dbReference>
<organism evidence="1 2">
    <name type="scientific">Streptomyces olivochromogenes</name>
    <dbReference type="NCBI Taxonomy" id="1963"/>
    <lineage>
        <taxon>Bacteria</taxon>
        <taxon>Bacillati</taxon>
        <taxon>Actinomycetota</taxon>
        <taxon>Actinomycetes</taxon>
        <taxon>Kitasatosporales</taxon>
        <taxon>Streptomycetaceae</taxon>
        <taxon>Streptomyces</taxon>
    </lineage>
</organism>
<evidence type="ECO:0000313" key="2">
    <source>
        <dbReference type="Proteomes" id="UP000217446"/>
    </source>
</evidence>
<dbReference type="InterPro" id="IPR011009">
    <property type="entry name" value="Kinase-like_dom_sf"/>
</dbReference>
<reference evidence="2" key="1">
    <citation type="submission" date="2017-05" db="EMBL/GenBank/DDBJ databases">
        <title>Streptomyces olivochromogenes NBRC 3561 whole genome shotgun sequence.</title>
        <authorList>
            <person name="Dohra H."/>
            <person name="Kodani S."/>
        </authorList>
    </citation>
    <scope>NUCLEOTIDE SEQUENCE [LARGE SCALE GENOMIC DNA]</scope>
    <source>
        <strain evidence="2">NBRC 3561</strain>
    </source>
</reference>
<dbReference type="GO" id="GO:0019748">
    <property type="term" value="P:secondary metabolic process"/>
    <property type="evidence" value="ECO:0007669"/>
    <property type="project" value="InterPro"/>
</dbReference>
<protein>
    <submittedName>
        <fullName evidence="1">Hydroxyurea phosphotransferase</fullName>
    </submittedName>
</protein>
<dbReference type="STRING" id="1963.AQJ27_22680"/>
<dbReference type="InterPro" id="IPR006748">
    <property type="entry name" value="NH2Glyco/OHUrea_AB-resist_kin"/>
</dbReference>
<dbReference type="EMBL" id="BDQI01000010">
    <property type="protein sequence ID" value="GAX53542.1"/>
    <property type="molecule type" value="Genomic_DNA"/>
</dbReference>
<dbReference type="AlphaFoldDB" id="A0A250VHL0"/>
<proteinExistence type="predicted"/>
<name>A0A250VHL0_STROL</name>